<accession>A0AAD4NAC4</accession>
<protein>
    <submittedName>
        <fullName evidence="1">Uncharacterized protein</fullName>
    </submittedName>
</protein>
<dbReference type="AlphaFoldDB" id="A0AAD4NAC4"/>
<evidence type="ECO:0000313" key="1">
    <source>
        <dbReference type="EMBL" id="KAI1725409.1"/>
    </source>
</evidence>
<sequence length="127" mass="14526">MGVGSNMNSHRQRFSTQLLIFITFCLFIIGSAEVDDRSTASLQQAQGKLRKFKNFFDSIDKNADDALESKPSFVHSYALPQSNTGFGELFQLQRRSASSYANRRSAHPCRWKLCGAYHNYSRFRSFL</sequence>
<gene>
    <name evidence="1" type="ORF">DdX_02067</name>
</gene>
<evidence type="ECO:0000313" key="2">
    <source>
        <dbReference type="Proteomes" id="UP001201812"/>
    </source>
</evidence>
<reference evidence="1" key="1">
    <citation type="submission" date="2022-01" db="EMBL/GenBank/DDBJ databases">
        <title>Genome Sequence Resource for Two Populations of Ditylenchus destructor, the Migratory Endoparasitic Phytonematode.</title>
        <authorList>
            <person name="Zhang H."/>
            <person name="Lin R."/>
            <person name="Xie B."/>
        </authorList>
    </citation>
    <scope>NUCLEOTIDE SEQUENCE</scope>
    <source>
        <strain evidence="1">BazhouSP</strain>
    </source>
</reference>
<dbReference type="Proteomes" id="UP001201812">
    <property type="component" value="Unassembled WGS sequence"/>
</dbReference>
<name>A0AAD4NAC4_9BILA</name>
<dbReference type="EMBL" id="JAKKPZ010000002">
    <property type="protein sequence ID" value="KAI1725409.1"/>
    <property type="molecule type" value="Genomic_DNA"/>
</dbReference>
<comment type="caution">
    <text evidence="1">The sequence shown here is derived from an EMBL/GenBank/DDBJ whole genome shotgun (WGS) entry which is preliminary data.</text>
</comment>
<proteinExistence type="predicted"/>
<keyword evidence="2" id="KW-1185">Reference proteome</keyword>
<organism evidence="1 2">
    <name type="scientific">Ditylenchus destructor</name>
    <dbReference type="NCBI Taxonomy" id="166010"/>
    <lineage>
        <taxon>Eukaryota</taxon>
        <taxon>Metazoa</taxon>
        <taxon>Ecdysozoa</taxon>
        <taxon>Nematoda</taxon>
        <taxon>Chromadorea</taxon>
        <taxon>Rhabditida</taxon>
        <taxon>Tylenchina</taxon>
        <taxon>Tylenchomorpha</taxon>
        <taxon>Sphaerularioidea</taxon>
        <taxon>Anguinidae</taxon>
        <taxon>Anguininae</taxon>
        <taxon>Ditylenchus</taxon>
    </lineage>
</organism>